<evidence type="ECO:0000313" key="2">
    <source>
        <dbReference type="EMBL" id="MFC4515514.1"/>
    </source>
</evidence>
<dbReference type="RefSeq" id="WP_240667398.1">
    <property type="nucleotide sequence ID" value="NZ_JBHSFS010000009.1"/>
</dbReference>
<organism evidence="2 3">
    <name type="scientific">Streptomyces ehimensis</name>
    <dbReference type="NCBI Taxonomy" id="68195"/>
    <lineage>
        <taxon>Bacteria</taxon>
        <taxon>Bacillati</taxon>
        <taxon>Actinomycetota</taxon>
        <taxon>Actinomycetes</taxon>
        <taxon>Kitasatosporales</taxon>
        <taxon>Streptomycetaceae</taxon>
        <taxon>Streptomyces</taxon>
    </lineage>
</organism>
<proteinExistence type="predicted"/>
<feature type="region of interest" description="Disordered" evidence="1">
    <location>
        <begin position="208"/>
        <end position="281"/>
    </location>
</feature>
<accession>A0ABV9BN79</accession>
<dbReference type="Proteomes" id="UP001595990">
    <property type="component" value="Unassembled WGS sequence"/>
</dbReference>
<keyword evidence="3" id="KW-1185">Reference proteome</keyword>
<feature type="compositionally biased region" description="Pro residues" evidence="1">
    <location>
        <begin position="221"/>
        <end position="245"/>
    </location>
</feature>
<gene>
    <name evidence="2" type="ORF">ACFPEN_21510</name>
</gene>
<feature type="compositionally biased region" description="Low complexity" evidence="1">
    <location>
        <begin position="271"/>
        <end position="281"/>
    </location>
</feature>
<name>A0ABV9BN79_9ACTN</name>
<feature type="region of interest" description="Disordered" evidence="1">
    <location>
        <begin position="140"/>
        <end position="190"/>
    </location>
</feature>
<feature type="compositionally biased region" description="Low complexity" evidence="1">
    <location>
        <begin position="140"/>
        <end position="176"/>
    </location>
</feature>
<comment type="caution">
    <text evidence="2">The sequence shown here is derived from an EMBL/GenBank/DDBJ whole genome shotgun (WGS) entry which is preliminary data.</text>
</comment>
<protein>
    <submittedName>
        <fullName evidence="2">Uncharacterized protein</fullName>
    </submittedName>
</protein>
<dbReference type="EMBL" id="JBHSFS010000009">
    <property type="protein sequence ID" value="MFC4515514.1"/>
    <property type="molecule type" value="Genomic_DNA"/>
</dbReference>
<reference evidence="3" key="1">
    <citation type="journal article" date="2019" name="Int. J. Syst. Evol. Microbiol.">
        <title>The Global Catalogue of Microorganisms (GCM) 10K type strain sequencing project: providing services to taxonomists for standard genome sequencing and annotation.</title>
        <authorList>
            <consortium name="The Broad Institute Genomics Platform"/>
            <consortium name="The Broad Institute Genome Sequencing Center for Infectious Disease"/>
            <person name="Wu L."/>
            <person name="Ma J."/>
        </authorList>
    </citation>
    <scope>NUCLEOTIDE SEQUENCE [LARGE SCALE GENOMIC DNA]</scope>
    <source>
        <strain evidence="3">CECT 8064</strain>
    </source>
</reference>
<evidence type="ECO:0000256" key="1">
    <source>
        <dbReference type="SAM" id="MobiDB-lite"/>
    </source>
</evidence>
<evidence type="ECO:0000313" key="3">
    <source>
        <dbReference type="Proteomes" id="UP001595990"/>
    </source>
</evidence>
<sequence>MPTPYGSRGGMAFSADELRVLRRALDIALRPDSVPTRPGPARDAEVRDCLRLAEAMAEAGHEADRLRAFLLAELARYRAALPGAAPGYARLLKDALVDGYLPGPEDLAALRSLCALPTGGTEAGHRRALLRRCEHLAEQTVRTRPATTHPATAAPATARPAPRATAATPGVPGARPHPGHEPGYEPVHTHSSCALPVRTRLLALPGGRTPHAAEAADPKPGVKPPPPGKPAPTAPPPATPQPKAPPRPDRPIPTPGEVFPPRRKPAPPPGAAYGLPAARPA</sequence>